<evidence type="ECO:0000256" key="3">
    <source>
        <dbReference type="SAM" id="MobiDB-lite"/>
    </source>
</evidence>
<feature type="domain" description="Bacterial transcriptional activator" evidence="4">
    <location>
        <begin position="730"/>
        <end position="870"/>
    </location>
</feature>
<gene>
    <name evidence="5" type="ORF">HLB23_39325</name>
</gene>
<feature type="region of interest" description="Disordered" evidence="3">
    <location>
        <begin position="1"/>
        <end position="55"/>
    </location>
</feature>
<dbReference type="InterPro" id="IPR036388">
    <property type="entry name" value="WH-like_DNA-bd_sf"/>
</dbReference>
<dbReference type="Proteomes" id="UP000586827">
    <property type="component" value="Unassembled WGS sequence"/>
</dbReference>
<feature type="compositionally biased region" description="Low complexity" evidence="3">
    <location>
        <begin position="86"/>
        <end position="100"/>
    </location>
</feature>
<feature type="region of interest" description="Disordered" evidence="3">
    <location>
        <begin position="79"/>
        <end position="112"/>
    </location>
</feature>
<dbReference type="SMART" id="SM01043">
    <property type="entry name" value="BTAD"/>
    <property type="match status" value="1"/>
</dbReference>
<feature type="region of interest" description="Disordered" evidence="3">
    <location>
        <begin position="550"/>
        <end position="614"/>
    </location>
</feature>
<accession>A0A849CI37</accession>
<feature type="region of interest" description="Disordered" evidence="3">
    <location>
        <begin position="509"/>
        <end position="534"/>
    </location>
</feature>
<dbReference type="EMBL" id="JABELX010000029">
    <property type="protein sequence ID" value="NNH75839.1"/>
    <property type="molecule type" value="Genomic_DNA"/>
</dbReference>
<reference evidence="5 6" key="1">
    <citation type="submission" date="2020-05" db="EMBL/GenBank/DDBJ databases">
        <title>MicrobeNet Type strains.</title>
        <authorList>
            <person name="Nicholson A.C."/>
        </authorList>
    </citation>
    <scope>NUCLEOTIDE SEQUENCE [LARGE SCALE GENOMIC DNA]</scope>
    <source>
        <strain evidence="5 6">JCM 3224</strain>
    </source>
</reference>
<feature type="region of interest" description="Disordered" evidence="3">
    <location>
        <begin position="207"/>
        <end position="253"/>
    </location>
</feature>
<dbReference type="AlphaFoldDB" id="A0A849CI37"/>
<dbReference type="PANTHER" id="PTHR35807">
    <property type="entry name" value="TRANSCRIPTIONAL REGULATOR REDD-RELATED"/>
    <property type="match status" value="1"/>
</dbReference>
<dbReference type="GO" id="GO:0006355">
    <property type="term" value="P:regulation of DNA-templated transcription"/>
    <property type="evidence" value="ECO:0007669"/>
    <property type="project" value="TreeGrafter"/>
</dbReference>
<dbReference type="Pfam" id="PF26527">
    <property type="entry name" value="DUF8176"/>
    <property type="match status" value="1"/>
</dbReference>
<evidence type="ECO:0000313" key="6">
    <source>
        <dbReference type="Proteomes" id="UP000586827"/>
    </source>
</evidence>
<dbReference type="Gene3D" id="1.10.10.10">
    <property type="entry name" value="Winged helix-like DNA-binding domain superfamily/Winged helix DNA-binding domain"/>
    <property type="match status" value="1"/>
</dbReference>
<feature type="compositionally biased region" description="Polar residues" evidence="3">
    <location>
        <begin position="220"/>
        <end position="231"/>
    </location>
</feature>
<feature type="compositionally biased region" description="Basic residues" evidence="3">
    <location>
        <begin position="518"/>
        <end position="528"/>
    </location>
</feature>
<dbReference type="PANTHER" id="PTHR35807:SF1">
    <property type="entry name" value="TRANSCRIPTIONAL REGULATOR REDD"/>
    <property type="match status" value="1"/>
</dbReference>
<dbReference type="InterPro" id="IPR005158">
    <property type="entry name" value="BTAD"/>
</dbReference>
<evidence type="ECO:0000256" key="1">
    <source>
        <dbReference type="ARBA" id="ARBA00023015"/>
    </source>
</evidence>
<keyword evidence="6" id="KW-1185">Reference proteome</keyword>
<dbReference type="RefSeq" id="WP_170264419.1">
    <property type="nucleotide sequence ID" value="NZ_JABELX010000029.1"/>
</dbReference>
<feature type="compositionally biased region" description="Low complexity" evidence="3">
    <location>
        <begin position="585"/>
        <end position="605"/>
    </location>
</feature>
<comment type="caution">
    <text evidence="5">The sequence shown here is derived from an EMBL/GenBank/DDBJ whole genome shotgun (WGS) entry which is preliminary data.</text>
</comment>
<keyword evidence="1" id="KW-0805">Transcription regulation</keyword>
<dbReference type="SUPFAM" id="SSF52540">
    <property type="entry name" value="P-loop containing nucleoside triphosphate hydrolases"/>
    <property type="match status" value="1"/>
</dbReference>
<dbReference type="Gene3D" id="3.40.50.300">
    <property type="entry name" value="P-loop containing nucleotide triphosphate hydrolases"/>
    <property type="match status" value="1"/>
</dbReference>
<dbReference type="GO" id="GO:0003677">
    <property type="term" value="F:DNA binding"/>
    <property type="evidence" value="ECO:0007669"/>
    <property type="project" value="TreeGrafter"/>
</dbReference>
<evidence type="ECO:0000313" key="5">
    <source>
        <dbReference type="EMBL" id="NNH75839.1"/>
    </source>
</evidence>
<dbReference type="InterPro" id="IPR058489">
    <property type="entry name" value="DUF8176"/>
</dbReference>
<proteinExistence type="predicted"/>
<dbReference type="InterPro" id="IPR051677">
    <property type="entry name" value="AfsR-DnrI-RedD_regulator"/>
</dbReference>
<name>A0A849CI37_9NOCA</name>
<evidence type="ECO:0000256" key="2">
    <source>
        <dbReference type="ARBA" id="ARBA00023163"/>
    </source>
</evidence>
<sequence length="874" mass="91843">MNEILLDENREPEEIVLDDPEPGPAPLELWLRTHTDTPEGDTGTCGPPASSPPRRRWRGVAGGACVLGLAAAAITTVAPDPHPQVSTTPASTTAASSTSSDHTGVLVSGTSSGCAHSATEQQIVAAATTSAPVRDGAQAIAVFEAAYYRLRDGARARRVVAGSAAIPDASAIQAGIDSIPVGTTYCAHIRRLHVGLYAVEIHERRPTSPKRYGGNRSRPVISTGTRGSPRSRTCDPPTATEQVRRAADPNGTTDSARVFRRKVVVAMLIAVAGLEPATGASTTALLLAAAWPTGQPVIVVEADPRGGQLARRCGGDPARGLASLTAAAGESGVRGLADLGAHLQWHPAGVAYLAAPEHLGHLAAALTQPHGFDGPGLARTWGPTGELVVVADCGLAARDSVVAPLLDSADLLLLVVSSQRRPTAPLTARGRELAARYPRLAIALTGTPPHAQDPRARATELGAPVVGRLPAQHALTTEQAPGPAMLRSRDTGAAAHALAAAVQARAASIRDASTAHRPSPRWRAPRRSPGRDRLHLAVPQVYAISTCRPTGEPAHQQLAPTVAATASPQHTSSPPDLGPPPPVQPVASVTTPESDAPRPAAAAPCAPHPAGPATSHPSLVLRLFGPVRVIWRPPQGTAGQTASEIEITARLQPRSREALVLLATHPHGLTRAQLVDALWGPQRPQRPTNALCITLARLRTTVAAVTGETGAPLLDTSSGRYRLNPAAVSTDYAEFSDALARRRHTTDDAERHRAAARILELAASGTLAADLDTEFLDPIRYRARCEAITSIGILVPSFSNEDPGLALRLLETAIDIEPHNEHLYRNMLKLYDSLGQHYAIDNTIGLLARRLAEIGERPSRRIRELARQLEDKAS</sequence>
<dbReference type="InterPro" id="IPR027417">
    <property type="entry name" value="P-loop_NTPase"/>
</dbReference>
<keyword evidence="2" id="KW-0804">Transcription</keyword>
<organism evidence="5 6">
    <name type="scientific">Nocardia uniformis</name>
    <dbReference type="NCBI Taxonomy" id="53432"/>
    <lineage>
        <taxon>Bacteria</taxon>
        <taxon>Bacillati</taxon>
        <taxon>Actinomycetota</taxon>
        <taxon>Actinomycetes</taxon>
        <taxon>Mycobacteriales</taxon>
        <taxon>Nocardiaceae</taxon>
        <taxon>Nocardia</taxon>
    </lineage>
</organism>
<protein>
    <recommendedName>
        <fullName evidence="4">Bacterial transcriptional activator domain-containing protein</fullName>
    </recommendedName>
</protein>
<evidence type="ECO:0000259" key="4">
    <source>
        <dbReference type="SMART" id="SM01043"/>
    </source>
</evidence>